<keyword evidence="1" id="KW-1133">Transmembrane helix</keyword>
<keyword evidence="3" id="KW-1185">Reference proteome</keyword>
<reference evidence="3" key="1">
    <citation type="submission" date="2014-04" db="EMBL/GenBank/DDBJ databases">
        <title>Evolutionary Origins and Diversification of the Mycorrhizal Mutualists.</title>
        <authorList>
            <consortium name="DOE Joint Genome Institute"/>
            <consortium name="Mycorrhizal Genomics Consortium"/>
            <person name="Kohler A."/>
            <person name="Kuo A."/>
            <person name="Nagy L.G."/>
            <person name="Floudas D."/>
            <person name="Copeland A."/>
            <person name="Barry K.W."/>
            <person name="Cichocki N."/>
            <person name="Veneault-Fourrey C."/>
            <person name="LaButti K."/>
            <person name="Lindquist E.A."/>
            <person name="Lipzen A."/>
            <person name="Lundell T."/>
            <person name="Morin E."/>
            <person name="Murat C."/>
            <person name="Riley R."/>
            <person name="Ohm R."/>
            <person name="Sun H."/>
            <person name="Tunlid A."/>
            <person name="Henrissat B."/>
            <person name="Grigoriev I.V."/>
            <person name="Hibbett D.S."/>
            <person name="Martin F."/>
        </authorList>
    </citation>
    <scope>NUCLEOTIDE SEQUENCE [LARGE SCALE GENOMIC DNA]</scope>
    <source>
        <strain evidence="3">FD-334 SS-4</strain>
    </source>
</reference>
<evidence type="ECO:0000256" key="1">
    <source>
        <dbReference type="SAM" id="Phobius"/>
    </source>
</evidence>
<keyword evidence="1" id="KW-0812">Transmembrane</keyword>
<keyword evidence="1" id="KW-0472">Membrane</keyword>
<sequence length="74" mass="8192">MSARSNGICSTTAKRRDRLSGLHFLQGTVIFTCISHSLYRIIEFAKQDCMWVSIICPGYSYSGSGAGKSLRDEL</sequence>
<evidence type="ECO:0000313" key="2">
    <source>
        <dbReference type="EMBL" id="KJA26022.1"/>
    </source>
</evidence>
<protein>
    <submittedName>
        <fullName evidence="2">Uncharacterized protein</fullName>
    </submittedName>
</protein>
<accession>A0A0D2LEQ8</accession>
<dbReference type="Proteomes" id="UP000054270">
    <property type="component" value="Unassembled WGS sequence"/>
</dbReference>
<name>A0A0D2LEQ8_HYPSF</name>
<evidence type="ECO:0000313" key="3">
    <source>
        <dbReference type="Proteomes" id="UP000054270"/>
    </source>
</evidence>
<gene>
    <name evidence="2" type="ORF">HYPSUDRAFT_64249</name>
</gene>
<feature type="transmembrane region" description="Helical" evidence="1">
    <location>
        <begin position="21"/>
        <end position="39"/>
    </location>
</feature>
<dbReference type="AlphaFoldDB" id="A0A0D2LEQ8"/>
<proteinExistence type="predicted"/>
<organism evidence="2 3">
    <name type="scientific">Hypholoma sublateritium (strain FD-334 SS-4)</name>
    <dbReference type="NCBI Taxonomy" id="945553"/>
    <lineage>
        <taxon>Eukaryota</taxon>
        <taxon>Fungi</taxon>
        <taxon>Dikarya</taxon>
        <taxon>Basidiomycota</taxon>
        <taxon>Agaricomycotina</taxon>
        <taxon>Agaricomycetes</taxon>
        <taxon>Agaricomycetidae</taxon>
        <taxon>Agaricales</taxon>
        <taxon>Agaricineae</taxon>
        <taxon>Strophariaceae</taxon>
        <taxon>Hypholoma</taxon>
    </lineage>
</organism>
<dbReference type="EMBL" id="KN817529">
    <property type="protein sequence ID" value="KJA26022.1"/>
    <property type="molecule type" value="Genomic_DNA"/>
</dbReference>